<organism evidence="1">
    <name type="scientific">Amphimedon queenslandica</name>
    <name type="common">Sponge</name>
    <dbReference type="NCBI Taxonomy" id="400682"/>
    <lineage>
        <taxon>Eukaryota</taxon>
        <taxon>Metazoa</taxon>
        <taxon>Porifera</taxon>
        <taxon>Demospongiae</taxon>
        <taxon>Heteroscleromorpha</taxon>
        <taxon>Haplosclerida</taxon>
        <taxon>Niphatidae</taxon>
        <taxon>Amphimedon</taxon>
    </lineage>
</organism>
<reference evidence="1" key="1">
    <citation type="submission" date="2017-05" db="UniProtKB">
        <authorList>
            <consortium name="EnsemblMetazoa"/>
        </authorList>
    </citation>
    <scope>IDENTIFICATION</scope>
</reference>
<dbReference type="EnsemblMetazoa" id="Aqu2.1.38980_001">
    <property type="protein sequence ID" value="Aqu2.1.38980_001"/>
    <property type="gene ID" value="Aqu2.1.38980"/>
</dbReference>
<dbReference type="AlphaFoldDB" id="A0A1X7VF91"/>
<dbReference type="InParanoid" id="A0A1X7VF91"/>
<name>A0A1X7VF91_AMPQE</name>
<evidence type="ECO:0000313" key="1">
    <source>
        <dbReference type="EnsemblMetazoa" id="Aqu2.1.38980_001"/>
    </source>
</evidence>
<accession>A0A1X7VF91</accession>
<protein>
    <submittedName>
        <fullName evidence="1">Uncharacterized protein</fullName>
    </submittedName>
</protein>
<sequence length="49" mass="5425">MVLLPPAKNTLAVRSPTAYLHVMASRSVGLNILKIFRHRPPSTSLNRSL</sequence>
<proteinExistence type="predicted"/>